<dbReference type="AlphaFoldDB" id="A0A1Q5T5E5"/>
<protein>
    <submittedName>
        <fullName evidence="1">Uncharacterized protein</fullName>
    </submittedName>
</protein>
<evidence type="ECO:0000313" key="1">
    <source>
        <dbReference type="EMBL" id="OKO95443.1"/>
    </source>
</evidence>
<gene>
    <name evidence="1" type="ORF">BRO54_0878</name>
</gene>
<reference evidence="2" key="2">
    <citation type="submission" date="2017-01" db="EMBL/GenBank/DDBJ databases">
        <title>Genome sequencing and annotation of Geobacillus sp. 1017, a Hydrocarbon-Oxidizing Thermophilic Bacterium Isolated from a Heavy Oil Reservoir (China).</title>
        <authorList>
            <person name="Kadnikov V.V."/>
            <person name="Mardanov A.V."/>
            <person name="Poltaraus A.B."/>
            <person name="Sokolova D.S."/>
            <person name="Semenova E.M."/>
            <person name="Ravin N.V."/>
            <person name="Tourova T.P."/>
            <person name="Nazina T.N."/>
        </authorList>
    </citation>
    <scope>NUCLEOTIDE SEQUENCE [LARGE SCALE GENOMIC DNA]</scope>
    <source>
        <strain evidence="2">1017</strain>
    </source>
</reference>
<sequence length="45" mass="5067">MKKQLKTSSSQVEQLCKIISSFLMNSIDLVKTIVFQSFFTGLLAL</sequence>
<proteinExistence type="predicted"/>
<reference evidence="1 2" key="1">
    <citation type="submission" date="2016-11" db="EMBL/GenBank/DDBJ databases">
        <authorList>
            <person name="Kadnikov V."/>
            <person name="Nazina T."/>
        </authorList>
    </citation>
    <scope>NUCLEOTIDE SEQUENCE [LARGE SCALE GENOMIC DNA]</scope>
    <source>
        <strain evidence="1 2">1017</strain>
    </source>
</reference>
<dbReference type="EMBL" id="MQMG01000007">
    <property type="protein sequence ID" value="OKO95443.1"/>
    <property type="molecule type" value="Genomic_DNA"/>
</dbReference>
<organism evidence="1 2">
    <name type="scientific">Geobacillus proteiniphilus</name>
    <dbReference type="NCBI Taxonomy" id="860353"/>
    <lineage>
        <taxon>Bacteria</taxon>
        <taxon>Bacillati</taxon>
        <taxon>Bacillota</taxon>
        <taxon>Bacilli</taxon>
        <taxon>Bacillales</taxon>
        <taxon>Anoxybacillaceae</taxon>
        <taxon>Geobacillus</taxon>
    </lineage>
</organism>
<evidence type="ECO:0000313" key="2">
    <source>
        <dbReference type="Proteomes" id="UP000186030"/>
    </source>
</evidence>
<name>A0A1Q5T5E5_9BACL</name>
<dbReference type="Proteomes" id="UP000186030">
    <property type="component" value="Unassembled WGS sequence"/>
</dbReference>
<comment type="caution">
    <text evidence="1">The sequence shown here is derived from an EMBL/GenBank/DDBJ whole genome shotgun (WGS) entry which is preliminary data.</text>
</comment>
<accession>A0A1Q5T5E5</accession>